<dbReference type="Proteomes" id="UP000705379">
    <property type="component" value="Unassembled WGS sequence"/>
</dbReference>
<dbReference type="GO" id="GO:0006351">
    <property type="term" value="P:DNA-templated transcription"/>
    <property type="evidence" value="ECO:0007669"/>
    <property type="project" value="TreeGrafter"/>
</dbReference>
<gene>
    <name evidence="6" type="ORF">DYI23_02005</name>
</gene>
<evidence type="ECO:0000256" key="3">
    <source>
        <dbReference type="ARBA" id="ARBA00023125"/>
    </source>
</evidence>
<keyword evidence="4" id="KW-0804">Transcription</keyword>
<protein>
    <submittedName>
        <fullName evidence="6">LysR family transcriptional regulator</fullName>
    </submittedName>
</protein>
<dbReference type="EMBL" id="QTKU01000001">
    <property type="protein sequence ID" value="MBS8258980.1"/>
    <property type="molecule type" value="Genomic_DNA"/>
</dbReference>
<proteinExistence type="inferred from homology"/>
<keyword evidence="3" id="KW-0238">DNA-binding</keyword>
<reference evidence="6" key="2">
    <citation type="journal article" date="2021" name="Microorganisms">
        <title>Bacterial Dimethylsulfoniopropionate Biosynthesis in the East China Sea.</title>
        <authorList>
            <person name="Liu J."/>
            <person name="Zhang Y."/>
            <person name="Liu J."/>
            <person name="Zhong H."/>
            <person name="Williams B.T."/>
            <person name="Zheng Y."/>
            <person name="Curson A.R.J."/>
            <person name="Sun C."/>
            <person name="Sun H."/>
            <person name="Song D."/>
            <person name="Wagner Mackenzie B."/>
            <person name="Bermejo Martinez A."/>
            <person name="Todd J.D."/>
            <person name="Zhang X.H."/>
        </authorList>
    </citation>
    <scope>NUCLEOTIDE SEQUENCE</scope>
    <source>
        <strain evidence="6">AESS21</strain>
    </source>
</reference>
<name>A0A944CAM2_9HYPH</name>
<reference evidence="6" key="1">
    <citation type="submission" date="2018-08" db="EMBL/GenBank/DDBJ databases">
        <authorList>
            <person name="Jin W."/>
            <person name="Wang H."/>
            <person name="Yang Y."/>
            <person name="Li M."/>
            <person name="Liu J."/>
        </authorList>
    </citation>
    <scope>NUCLEOTIDE SEQUENCE</scope>
    <source>
        <strain evidence="6">AESS21</strain>
    </source>
</reference>
<dbReference type="GO" id="GO:0043565">
    <property type="term" value="F:sequence-specific DNA binding"/>
    <property type="evidence" value="ECO:0007669"/>
    <property type="project" value="TreeGrafter"/>
</dbReference>
<comment type="similarity">
    <text evidence="1">Belongs to the LysR transcriptional regulatory family.</text>
</comment>
<dbReference type="Gene3D" id="3.40.190.290">
    <property type="match status" value="1"/>
</dbReference>
<dbReference type="InterPro" id="IPR036388">
    <property type="entry name" value="WH-like_DNA-bd_sf"/>
</dbReference>
<keyword evidence="2" id="KW-0805">Transcription regulation</keyword>
<comment type="caution">
    <text evidence="6">The sequence shown here is derived from an EMBL/GenBank/DDBJ whole genome shotgun (WGS) entry which is preliminary data.</text>
</comment>
<evidence type="ECO:0000256" key="2">
    <source>
        <dbReference type="ARBA" id="ARBA00023015"/>
    </source>
</evidence>
<organism evidence="6 7">
    <name type="scientific">Roseibium polysiphoniae</name>
    <dbReference type="NCBI Taxonomy" id="2571221"/>
    <lineage>
        <taxon>Bacteria</taxon>
        <taxon>Pseudomonadati</taxon>
        <taxon>Pseudomonadota</taxon>
        <taxon>Alphaproteobacteria</taxon>
        <taxon>Hyphomicrobiales</taxon>
        <taxon>Stappiaceae</taxon>
        <taxon>Roseibium</taxon>
    </lineage>
</organism>
<dbReference type="GO" id="GO:0003700">
    <property type="term" value="F:DNA-binding transcription factor activity"/>
    <property type="evidence" value="ECO:0007669"/>
    <property type="project" value="InterPro"/>
</dbReference>
<evidence type="ECO:0000259" key="5">
    <source>
        <dbReference type="PROSITE" id="PS50931"/>
    </source>
</evidence>
<sequence length="319" mass="35051">MSTPYMPVIIYCENRHVWNGSLQKVHELLRMGDLAAFVGIVDDGGFAESARRRGVSASTLSRSVTRLEEQLNVTLLRRTTRSIEITPEGAAVLAEAREILDRSESLQEIATSGQAPAGPLRVNAPVPYVLHVLAPRLPEFRAQYPDIQLSIDMTDTLVDLIGSHADVAIRLGPLPDSEMLHRPLGRTAWKLVAAPAYLDRHGWPETPADLAQLEQVRFAIPEHINTLRFANHKAPVRVSPALTAGNGEAVRQLVLNGLGIARFSDFMIAEDLRAGRLVELFPGQLDVEPLDISALYLTRISGLRRLGVFLDWLGTIGEG</sequence>
<dbReference type="InterPro" id="IPR005119">
    <property type="entry name" value="LysR_subst-bd"/>
</dbReference>
<dbReference type="Gene3D" id="1.10.10.10">
    <property type="entry name" value="Winged helix-like DNA-binding domain superfamily/Winged helix DNA-binding domain"/>
    <property type="match status" value="1"/>
</dbReference>
<dbReference type="AlphaFoldDB" id="A0A944CAM2"/>
<dbReference type="PANTHER" id="PTHR30537:SF20">
    <property type="entry name" value="TRANSCRIPTIONAL REGULATORY PROTEIN"/>
    <property type="match status" value="1"/>
</dbReference>
<dbReference type="InterPro" id="IPR036390">
    <property type="entry name" value="WH_DNA-bd_sf"/>
</dbReference>
<dbReference type="InterPro" id="IPR000847">
    <property type="entry name" value="LysR_HTH_N"/>
</dbReference>
<evidence type="ECO:0000256" key="1">
    <source>
        <dbReference type="ARBA" id="ARBA00009437"/>
    </source>
</evidence>
<evidence type="ECO:0000313" key="6">
    <source>
        <dbReference type="EMBL" id="MBS8258980.1"/>
    </source>
</evidence>
<accession>A0A944CAM2</accession>
<evidence type="ECO:0000313" key="7">
    <source>
        <dbReference type="Proteomes" id="UP000705379"/>
    </source>
</evidence>
<dbReference type="CDD" id="cd08422">
    <property type="entry name" value="PBP2_CrgA_like"/>
    <property type="match status" value="1"/>
</dbReference>
<dbReference type="Pfam" id="PF03466">
    <property type="entry name" value="LysR_substrate"/>
    <property type="match status" value="1"/>
</dbReference>
<dbReference type="SUPFAM" id="SSF46785">
    <property type="entry name" value="Winged helix' DNA-binding domain"/>
    <property type="match status" value="1"/>
</dbReference>
<dbReference type="InterPro" id="IPR058163">
    <property type="entry name" value="LysR-type_TF_proteobact-type"/>
</dbReference>
<dbReference type="SUPFAM" id="SSF53850">
    <property type="entry name" value="Periplasmic binding protein-like II"/>
    <property type="match status" value="1"/>
</dbReference>
<feature type="domain" description="HTH lysR-type" evidence="5">
    <location>
        <begin position="29"/>
        <end position="86"/>
    </location>
</feature>
<dbReference type="PROSITE" id="PS50931">
    <property type="entry name" value="HTH_LYSR"/>
    <property type="match status" value="1"/>
</dbReference>
<dbReference type="FunFam" id="1.10.10.10:FF:000001">
    <property type="entry name" value="LysR family transcriptional regulator"/>
    <property type="match status" value="1"/>
</dbReference>
<evidence type="ECO:0000256" key="4">
    <source>
        <dbReference type="ARBA" id="ARBA00023163"/>
    </source>
</evidence>
<dbReference type="Pfam" id="PF00126">
    <property type="entry name" value="HTH_1"/>
    <property type="match status" value="1"/>
</dbReference>
<dbReference type="PANTHER" id="PTHR30537">
    <property type="entry name" value="HTH-TYPE TRANSCRIPTIONAL REGULATOR"/>
    <property type="match status" value="1"/>
</dbReference>